<dbReference type="GO" id="GO:0000976">
    <property type="term" value="F:transcription cis-regulatory region binding"/>
    <property type="evidence" value="ECO:0007669"/>
    <property type="project" value="TreeGrafter"/>
</dbReference>
<organism evidence="5 6">
    <name type="scientific">Dactylosporangium siamense</name>
    <dbReference type="NCBI Taxonomy" id="685454"/>
    <lineage>
        <taxon>Bacteria</taxon>
        <taxon>Bacillati</taxon>
        <taxon>Actinomycetota</taxon>
        <taxon>Actinomycetes</taxon>
        <taxon>Micromonosporales</taxon>
        <taxon>Micromonosporaceae</taxon>
        <taxon>Dactylosporangium</taxon>
    </lineage>
</organism>
<evidence type="ECO:0000313" key="5">
    <source>
        <dbReference type="EMBL" id="GIG44242.1"/>
    </source>
</evidence>
<dbReference type="SUPFAM" id="SSF53822">
    <property type="entry name" value="Periplasmic binding protein-like I"/>
    <property type="match status" value="1"/>
</dbReference>
<keyword evidence="1" id="KW-0805">Transcription regulation</keyword>
<dbReference type="InterPro" id="IPR010982">
    <property type="entry name" value="Lambda_DNA-bd_dom_sf"/>
</dbReference>
<dbReference type="GO" id="GO:0003700">
    <property type="term" value="F:DNA-binding transcription factor activity"/>
    <property type="evidence" value="ECO:0007669"/>
    <property type="project" value="TreeGrafter"/>
</dbReference>
<keyword evidence="6" id="KW-1185">Reference proteome</keyword>
<keyword evidence="2" id="KW-0238">DNA-binding</keyword>
<dbReference type="Pfam" id="PF00356">
    <property type="entry name" value="LacI"/>
    <property type="match status" value="1"/>
</dbReference>
<dbReference type="Proteomes" id="UP000660611">
    <property type="component" value="Unassembled WGS sequence"/>
</dbReference>
<dbReference type="InterPro" id="IPR000843">
    <property type="entry name" value="HTH_LacI"/>
</dbReference>
<keyword evidence="3" id="KW-0804">Transcription</keyword>
<evidence type="ECO:0000256" key="2">
    <source>
        <dbReference type="ARBA" id="ARBA00023125"/>
    </source>
</evidence>
<reference evidence="5" key="1">
    <citation type="submission" date="2021-01" db="EMBL/GenBank/DDBJ databases">
        <title>Whole genome shotgun sequence of Dactylosporangium siamense NBRC 106093.</title>
        <authorList>
            <person name="Komaki H."/>
            <person name="Tamura T."/>
        </authorList>
    </citation>
    <scope>NUCLEOTIDE SEQUENCE</scope>
    <source>
        <strain evidence="5">NBRC 106093</strain>
    </source>
</reference>
<dbReference type="CDD" id="cd01392">
    <property type="entry name" value="HTH_LacI"/>
    <property type="match status" value="1"/>
</dbReference>
<proteinExistence type="predicted"/>
<dbReference type="Gene3D" id="1.10.260.40">
    <property type="entry name" value="lambda repressor-like DNA-binding domains"/>
    <property type="match status" value="1"/>
</dbReference>
<dbReference type="SMART" id="SM00354">
    <property type="entry name" value="HTH_LACI"/>
    <property type="match status" value="1"/>
</dbReference>
<dbReference type="InterPro" id="IPR046335">
    <property type="entry name" value="LacI/GalR-like_sensor"/>
</dbReference>
<protein>
    <submittedName>
        <fullName evidence="5">LacI family transcriptional regulator</fullName>
    </submittedName>
</protein>
<dbReference type="PANTHER" id="PTHR30146:SF109">
    <property type="entry name" value="HTH-TYPE TRANSCRIPTIONAL REGULATOR GALS"/>
    <property type="match status" value="1"/>
</dbReference>
<dbReference type="PANTHER" id="PTHR30146">
    <property type="entry name" value="LACI-RELATED TRANSCRIPTIONAL REPRESSOR"/>
    <property type="match status" value="1"/>
</dbReference>
<dbReference type="EMBL" id="BONQ01000033">
    <property type="protein sequence ID" value="GIG44242.1"/>
    <property type="molecule type" value="Genomic_DNA"/>
</dbReference>
<evidence type="ECO:0000259" key="4">
    <source>
        <dbReference type="PROSITE" id="PS50932"/>
    </source>
</evidence>
<comment type="caution">
    <text evidence="5">The sequence shown here is derived from an EMBL/GenBank/DDBJ whole genome shotgun (WGS) entry which is preliminary data.</text>
</comment>
<name>A0A919PHF7_9ACTN</name>
<dbReference type="Pfam" id="PF13377">
    <property type="entry name" value="Peripla_BP_3"/>
    <property type="match status" value="1"/>
</dbReference>
<dbReference type="SUPFAM" id="SSF47413">
    <property type="entry name" value="lambda repressor-like DNA-binding domains"/>
    <property type="match status" value="1"/>
</dbReference>
<dbReference type="PROSITE" id="PS00356">
    <property type="entry name" value="HTH_LACI_1"/>
    <property type="match status" value="1"/>
</dbReference>
<feature type="domain" description="HTH lacI-type" evidence="4">
    <location>
        <begin position="1"/>
        <end position="53"/>
    </location>
</feature>
<dbReference type="InterPro" id="IPR028082">
    <property type="entry name" value="Peripla_BP_I"/>
</dbReference>
<gene>
    <name evidence="5" type="primary">lacI_2</name>
    <name evidence="5" type="ORF">Dsi01nite_022830</name>
</gene>
<dbReference type="Gene3D" id="3.40.50.2300">
    <property type="match status" value="2"/>
</dbReference>
<evidence type="ECO:0000313" key="6">
    <source>
        <dbReference type="Proteomes" id="UP000660611"/>
    </source>
</evidence>
<accession>A0A919PHF7</accession>
<evidence type="ECO:0000256" key="3">
    <source>
        <dbReference type="ARBA" id="ARBA00023163"/>
    </source>
</evidence>
<sequence>MADVAALAGVSKATVSRVLSGAPGVSEETRRRIKALVKDLSYVVSPDASRLSRGSTGRIAVVMPHTTSWFYGAVLAGVLSVLRAEGLDALVYQVADGTESRTFFADLPVQRRVDAVIVVAFPVTEHERRQLDLLGMPVVVAGGALEHHAHVRIDDTTAARQAVTHLIRSGHERIAMINAAVTREWPYAPPADRLDGYRTALEDAGLTVDPRLVVDLPWSGTMGADGMDRLLSLDRPPTAVFGFCDEVALGALRSLRRAGVSVPRTVSVIGIDDHPLAELCDLTTVRQPAEQQGARSAHLALDLLGGAPTGELHVTLPTHLVIRATTGPPEDS</sequence>
<dbReference type="PROSITE" id="PS50932">
    <property type="entry name" value="HTH_LACI_2"/>
    <property type="match status" value="1"/>
</dbReference>
<dbReference type="CDD" id="cd06267">
    <property type="entry name" value="PBP1_LacI_sugar_binding-like"/>
    <property type="match status" value="1"/>
</dbReference>
<evidence type="ECO:0000256" key="1">
    <source>
        <dbReference type="ARBA" id="ARBA00023015"/>
    </source>
</evidence>
<dbReference type="AlphaFoldDB" id="A0A919PHF7"/>